<evidence type="ECO:0000313" key="2">
    <source>
        <dbReference type="EMBL" id="MCZ6160657.1"/>
    </source>
</evidence>
<proteinExistence type="predicted"/>
<dbReference type="EMBL" id="JAPXGO010000014">
    <property type="protein sequence ID" value="MCZ6160657.1"/>
    <property type="molecule type" value="Genomic_DNA"/>
</dbReference>
<evidence type="ECO:0000256" key="1">
    <source>
        <dbReference type="SAM" id="Phobius"/>
    </source>
</evidence>
<name>A0A9Q4PT35_9BACT</name>
<feature type="transmembrane region" description="Helical" evidence="1">
    <location>
        <begin position="116"/>
        <end position="134"/>
    </location>
</feature>
<dbReference type="Proteomes" id="UP001075225">
    <property type="component" value="Unassembled WGS sequence"/>
</dbReference>
<feature type="transmembrane region" description="Helical" evidence="1">
    <location>
        <begin position="6"/>
        <end position="27"/>
    </location>
</feature>
<feature type="transmembrane region" description="Helical" evidence="1">
    <location>
        <begin position="39"/>
        <end position="60"/>
    </location>
</feature>
<evidence type="ECO:0000313" key="3">
    <source>
        <dbReference type="EMBL" id="MCZ6161044.1"/>
    </source>
</evidence>
<keyword evidence="1" id="KW-0472">Membrane</keyword>
<gene>
    <name evidence="2" type="ORF">O6B32_09235</name>
    <name evidence="3" type="ORF">O6B92_01600</name>
</gene>
<accession>A0A9Q4PT35</accession>
<dbReference type="AlphaFoldDB" id="A0A9Q4PT35"/>
<dbReference type="Proteomes" id="UP001075461">
    <property type="component" value="Unassembled WGS sequence"/>
</dbReference>
<organism evidence="2 4">
    <name type="scientific">Campylobacter ureolyticus</name>
    <dbReference type="NCBI Taxonomy" id="827"/>
    <lineage>
        <taxon>Bacteria</taxon>
        <taxon>Pseudomonadati</taxon>
        <taxon>Campylobacterota</taxon>
        <taxon>Epsilonproteobacteria</taxon>
        <taxon>Campylobacterales</taxon>
        <taxon>Campylobacteraceae</taxon>
        <taxon>Campylobacter</taxon>
    </lineage>
</organism>
<comment type="caution">
    <text evidence="2">The sequence shown here is derived from an EMBL/GenBank/DDBJ whole genome shotgun (WGS) entry which is preliminary data.</text>
</comment>
<evidence type="ECO:0000313" key="4">
    <source>
        <dbReference type="Proteomes" id="UP001075225"/>
    </source>
</evidence>
<protein>
    <submittedName>
        <fullName evidence="2">Uncharacterized protein</fullName>
    </submittedName>
</protein>
<reference evidence="2" key="1">
    <citation type="submission" date="2022-12" db="EMBL/GenBank/DDBJ databases">
        <title>Species Delineation and Comparative Genomics within the Campylobacter ureolyticus Complex.</title>
        <authorList>
            <person name="Maki J."/>
            <person name="Howard M."/>
            <person name="Connelly S."/>
            <person name="Hardy D.J."/>
            <person name="Cameron A."/>
        </authorList>
    </citation>
    <scope>NUCLEOTIDE SEQUENCE</scope>
    <source>
        <strain evidence="3">URMC_786</strain>
        <strain evidence="2">URMC_787</strain>
    </source>
</reference>
<keyword evidence="1" id="KW-0812">Transmembrane</keyword>
<dbReference type="EMBL" id="JAPXGP010000001">
    <property type="protein sequence ID" value="MCZ6161044.1"/>
    <property type="molecule type" value="Genomic_DNA"/>
</dbReference>
<dbReference type="RefSeq" id="WP_269479534.1">
    <property type="nucleotide sequence ID" value="NZ_JAPXGO010000014.1"/>
</dbReference>
<sequence>MALPLVGALPGVITAIATGISFIYRFIKSGALWFLTKIATYWAIAWVNGFIAFFVVLYYGSVIKILLEAYGFIDDFIEILSFKNTNSEVVNFTRDIFGSALFFQALNDVINLFKPIISLVFVTVGYAIGTKFFLSLRSSILSIIIAKI</sequence>
<keyword evidence="1" id="KW-1133">Transmembrane helix</keyword>